<dbReference type="EMBL" id="LAZR01001629">
    <property type="protein sequence ID" value="KKN41721.1"/>
    <property type="molecule type" value="Genomic_DNA"/>
</dbReference>
<evidence type="ECO:0008006" key="3">
    <source>
        <dbReference type="Google" id="ProtNLM"/>
    </source>
</evidence>
<sequence length="386" mass="44322">MGKLRRAYDYLRGVKQRAIDWFHKESHKEELEVLQAKNFKSEVHRELRAELDPIIYALVQRTANLITARPPIFLDKAGNEMEDLKEQWQKLLYSSLLNDVIQATRTHGYMVLETNVEGLDDDRNWLVHDSTDIMLTSFKKFKIEKYTVLPLIEDGERVSITETVSEYDLFPQDVIHFQIGKYKRNRTGVAPIKPIWDSAVRYSEILGAMSRYDARIGNGLMSAVVDRDDYKNEVVQLKTAIKNTNTKNFLVLKSTRGAEPPKIEWYGSSNMIKWAEDLGEIMKSISGASGFNVRWFIGDPKGAQSSSKEDKISNYQTLESIFEEYVPFIRKLLLTQEDGDAINDSVADIQWDSGGVLDADDSDEIDKTDEDEDKLENESKDEVRES</sequence>
<reference evidence="2" key="1">
    <citation type="journal article" date="2015" name="Nature">
        <title>Complex archaea that bridge the gap between prokaryotes and eukaryotes.</title>
        <authorList>
            <person name="Spang A."/>
            <person name="Saw J.H."/>
            <person name="Jorgensen S.L."/>
            <person name="Zaremba-Niedzwiedzka K."/>
            <person name="Martijn J."/>
            <person name="Lind A.E."/>
            <person name="van Eijk R."/>
            <person name="Schleper C."/>
            <person name="Guy L."/>
            <person name="Ettema T.J."/>
        </authorList>
    </citation>
    <scope>NUCLEOTIDE SEQUENCE</scope>
</reference>
<feature type="compositionally biased region" description="Basic and acidic residues" evidence="1">
    <location>
        <begin position="376"/>
        <end position="386"/>
    </location>
</feature>
<protein>
    <recommendedName>
        <fullName evidence="3">Phage portal protein</fullName>
    </recommendedName>
</protein>
<organism evidence="2">
    <name type="scientific">marine sediment metagenome</name>
    <dbReference type="NCBI Taxonomy" id="412755"/>
    <lineage>
        <taxon>unclassified sequences</taxon>
        <taxon>metagenomes</taxon>
        <taxon>ecological metagenomes</taxon>
    </lineage>
</organism>
<accession>A0A0F9SXW7</accession>
<gene>
    <name evidence="2" type="ORF">LCGC14_0720390</name>
</gene>
<feature type="compositionally biased region" description="Acidic residues" evidence="1">
    <location>
        <begin position="358"/>
        <end position="375"/>
    </location>
</feature>
<name>A0A0F9SXW7_9ZZZZ</name>
<evidence type="ECO:0000256" key="1">
    <source>
        <dbReference type="SAM" id="MobiDB-lite"/>
    </source>
</evidence>
<comment type="caution">
    <text evidence="2">The sequence shown here is derived from an EMBL/GenBank/DDBJ whole genome shotgun (WGS) entry which is preliminary data.</text>
</comment>
<proteinExistence type="predicted"/>
<feature type="region of interest" description="Disordered" evidence="1">
    <location>
        <begin position="353"/>
        <end position="386"/>
    </location>
</feature>
<evidence type="ECO:0000313" key="2">
    <source>
        <dbReference type="EMBL" id="KKN41721.1"/>
    </source>
</evidence>
<dbReference type="AlphaFoldDB" id="A0A0F9SXW7"/>